<dbReference type="Pfam" id="PF21260">
    <property type="entry name" value="Laman-like_dom"/>
    <property type="match status" value="1"/>
</dbReference>
<dbReference type="PANTHER" id="PTHR11607:SF69">
    <property type="entry name" value="ALPHA-MANNOSIDASE 2"/>
    <property type="match status" value="1"/>
</dbReference>
<dbReference type="InterPro" id="IPR013780">
    <property type="entry name" value="Glyco_hydro_b"/>
</dbReference>
<reference evidence="2 3" key="1">
    <citation type="journal article" date="2023" name="bioRxiv">
        <title>Conserved and derived expression patterns and positive selection on dental genes reveal complex evolutionary context of ever-growing rodent molars.</title>
        <authorList>
            <person name="Calamari Z.T."/>
            <person name="Song A."/>
            <person name="Cohen E."/>
            <person name="Akter M."/>
            <person name="Roy R.D."/>
            <person name="Hallikas O."/>
            <person name="Christensen M.M."/>
            <person name="Li P."/>
            <person name="Marangoni P."/>
            <person name="Jernvall J."/>
            <person name="Klein O.D."/>
        </authorList>
    </citation>
    <scope>NUCLEOTIDE SEQUENCE [LARGE SCALE GENOMIC DNA]</scope>
    <source>
        <strain evidence="2">V071</strain>
    </source>
</reference>
<accession>A0AAW0HM46</accession>
<dbReference type="PANTHER" id="PTHR11607">
    <property type="entry name" value="ALPHA-MANNOSIDASE"/>
    <property type="match status" value="1"/>
</dbReference>
<name>A0AAW0HM46_MYOGA</name>
<dbReference type="GO" id="GO:0000139">
    <property type="term" value="C:Golgi membrane"/>
    <property type="evidence" value="ECO:0007669"/>
    <property type="project" value="TreeGrafter"/>
</dbReference>
<evidence type="ECO:0000313" key="2">
    <source>
        <dbReference type="EMBL" id="KAK7802565.1"/>
    </source>
</evidence>
<dbReference type="GO" id="GO:0005975">
    <property type="term" value="P:carbohydrate metabolic process"/>
    <property type="evidence" value="ECO:0007669"/>
    <property type="project" value="InterPro"/>
</dbReference>
<dbReference type="Gene3D" id="2.60.40.1180">
    <property type="entry name" value="Golgi alpha-mannosidase II"/>
    <property type="match status" value="1"/>
</dbReference>
<dbReference type="InterPro" id="IPR011013">
    <property type="entry name" value="Gal_mutarotase_sf_dom"/>
</dbReference>
<dbReference type="InterPro" id="IPR050843">
    <property type="entry name" value="Glycosyl_Hydrlase_38"/>
</dbReference>
<protein>
    <recommendedName>
        <fullName evidence="1">Lysosomal alpha-mannosidase-like central domain-containing protein</fullName>
    </recommendedName>
</protein>
<dbReference type="GO" id="GO:0030246">
    <property type="term" value="F:carbohydrate binding"/>
    <property type="evidence" value="ECO:0007669"/>
    <property type="project" value="InterPro"/>
</dbReference>
<dbReference type="SUPFAM" id="SSF74650">
    <property type="entry name" value="Galactose mutarotase-like"/>
    <property type="match status" value="1"/>
</dbReference>
<organism evidence="2 3">
    <name type="scientific">Myodes glareolus</name>
    <name type="common">Bank vole</name>
    <name type="synonym">Clethrionomys glareolus</name>
    <dbReference type="NCBI Taxonomy" id="447135"/>
    <lineage>
        <taxon>Eukaryota</taxon>
        <taxon>Metazoa</taxon>
        <taxon>Chordata</taxon>
        <taxon>Craniata</taxon>
        <taxon>Vertebrata</taxon>
        <taxon>Euteleostomi</taxon>
        <taxon>Mammalia</taxon>
        <taxon>Eutheria</taxon>
        <taxon>Euarchontoglires</taxon>
        <taxon>Glires</taxon>
        <taxon>Rodentia</taxon>
        <taxon>Myomorpha</taxon>
        <taxon>Muroidea</taxon>
        <taxon>Cricetidae</taxon>
        <taxon>Arvicolinae</taxon>
        <taxon>Myodes</taxon>
    </lineage>
</organism>
<feature type="domain" description="Lysosomal alpha-mannosidase-like central" evidence="1">
    <location>
        <begin position="41"/>
        <end position="76"/>
    </location>
</feature>
<proteinExistence type="predicted"/>
<dbReference type="InterPro" id="IPR048534">
    <property type="entry name" value="Man2a1-like_dom"/>
</dbReference>
<comment type="caution">
    <text evidence="2">The sequence shown here is derived from an EMBL/GenBank/DDBJ whole genome shotgun (WGS) entry which is preliminary data.</text>
</comment>
<dbReference type="Proteomes" id="UP001488838">
    <property type="component" value="Unassembled WGS sequence"/>
</dbReference>
<dbReference type="AlphaFoldDB" id="A0AAW0HM46"/>
<dbReference type="GO" id="GO:0004559">
    <property type="term" value="F:alpha-mannosidase activity"/>
    <property type="evidence" value="ECO:0007669"/>
    <property type="project" value="TreeGrafter"/>
</dbReference>
<evidence type="ECO:0000259" key="1">
    <source>
        <dbReference type="Pfam" id="PF21260"/>
    </source>
</evidence>
<evidence type="ECO:0000313" key="3">
    <source>
        <dbReference type="Proteomes" id="UP001488838"/>
    </source>
</evidence>
<dbReference type="GO" id="GO:0006491">
    <property type="term" value="P:N-glycan processing"/>
    <property type="evidence" value="ECO:0007669"/>
    <property type="project" value="TreeGrafter"/>
</dbReference>
<dbReference type="EMBL" id="JBBHLL010000456">
    <property type="protein sequence ID" value="KAK7802565.1"/>
    <property type="molecule type" value="Genomic_DNA"/>
</dbReference>
<gene>
    <name evidence="2" type="ORF">U0070_009205</name>
</gene>
<keyword evidence="3" id="KW-1185">Reference proteome</keyword>
<sequence length="234" mass="25937">MAMKYLVVYNPFEQERASVVSICVNSAAVQVLSDTGKPLEVQVSAVWTDVRTISQTAYEVSFLAHIPPLGMKVYKIVESQSSSSHMADYFLYNGGIAENGIFHVKNMIGAGDAITIENSFLALWFDRSGLMEKVRMKEDGKHHEMKVQFLWAPQVLCQDGLRKGDPSLVLLVAAASPAVIDQQPIWKVIDSDLSASFCQEALLIRTKWLSSFFCLSPLPTPGHSPVQPDWQLCS</sequence>